<keyword evidence="4" id="KW-0808">Transferase</keyword>
<evidence type="ECO:0000259" key="11">
    <source>
        <dbReference type="PROSITE" id="PS50112"/>
    </source>
</evidence>
<dbReference type="GO" id="GO:0000155">
    <property type="term" value="F:phosphorelay sensor kinase activity"/>
    <property type="evidence" value="ECO:0007669"/>
    <property type="project" value="InterPro"/>
</dbReference>
<dbReference type="Gene3D" id="1.10.287.130">
    <property type="match status" value="1"/>
</dbReference>
<dbReference type="PANTHER" id="PTHR43065:SF10">
    <property type="entry name" value="PEROXIDE STRESS-ACTIVATED HISTIDINE KINASE MAK3"/>
    <property type="match status" value="1"/>
</dbReference>
<evidence type="ECO:0000256" key="1">
    <source>
        <dbReference type="ARBA" id="ARBA00000085"/>
    </source>
</evidence>
<dbReference type="Gene3D" id="3.30.450.20">
    <property type="entry name" value="PAS domain"/>
    <property type="match status" value="1"/>
</dbReference>
<dbReference type="InterPro" id="IPR035965">
    <property type="entry name" value="PAS-like_dom_sf"/>
</dbReference>
<keyword evidence="9" id="KW-1133">Transmembrane helix</keyword>
<feature type="domain" description="Histidine kinase" evidence="10">
    <location>
        <begin position="593"/>
        <end position="804"/>
    </location>
</feature>
<dbReference type="Gene3D" id="3.30.565.10">
    <property type="entry name" value="Histidine kinase-like ATPase, C-terminal domain"/>
    <property type="match status" value="1"/>
</dbReference>
<dbReference type="AlphaFoldDB" id="A0A1M7YA60"/>
<evidence type="ECO:0000313" key="12">
    <source>
        <dbReference type="EMBL" id="SHO49497.1"/>
    </source>
</evidence>
<keyword evidence="7" id="KW-0067">ATP-binding</keyword>
<dbReference type="PROSITE" id="PS50109">
    <property type="entry name" value="HIS_KIN"/>
    <property type="match status" value="1"/>
</dbReference>
<dbReference type="SUPFAM" id="SSF55785">
    <property type="entry name" value="PYP-like sensor domain (PAS domain)"/>
    <property type="match status" value="1"/>
</dbReference>
<keyword evidence="3" id="KW-0597">Phosphoprotein</keyword>
<dbReference type="RefSeq" id="WP_073614204.1">
    <property type="nucleotide sequence ID" value="NZ_FRFE01000014.1"/>
</dbReference>
<dbReference type="EMBL" id="FRFE01000014">
    <property type="protein sequence ID" value="SHO49497.1"/>
    <property type="molecule type" value="Genomic_DNA"/>
</dbReference>
<dbReference type="OrthoDB" id="9805967at2"/>
<dbReference type="Proteomes" id="UP000184603">
    <property type="component" value="Unassembled WGS sequence"/>
</dbReference>
<feature type="domain" description="PAS" evidence="11">
    <location>
        <begin position="458"/>
        <end position="493"/>
    </location>
</feature>
<dbReference type="SUPFAM" id="SSF55874">
    <property type="entry name" value="ATPase domain of HSP90 chaperone/DNA topoisomerase II/histidine kinase"/>
    <property type="match status" value="1"/>
</dbReference>
<keyword evidence="9" id="KW-0812">Transmembrane</keyword>
<dbReference type="InterPro" id="IPR021796">
    <property type="entry name" value="Tll0287-like_dom"/>
</dbReference>
<dbReference type="EC" id="2.7.13.3" evidence="2"/>
<evidence type="ECO:0000256" key="3">
    <source>
        <dbReference type="ARBA" id="ARBA00022553"/>
    </source>
</evidence>
<dbReference type="SMART" id="SM00388">
    <property type="entry name" value="HisKA"/>
    <property type="match status" value="1"/>
</dbReference>
<gene>
    <name evidence="12" type="ORF">SAMN02745220_02863</name>
</gene>
<sequence>MIIPRPHSLQSKFILRLIGSIMLISFINLTALYYFMQDTLEEEVSTRASIVLQQVDAVQKYVQKMLRPKMLELLPEKFVLEAMSSSFISRSIMEKTEDADADYVYRRVSINARNPMFEANEVELDLIDFFRKNQNDSLWQGLKTIDGQNVFVMARPVRFVESCMLCHGSAADAPEEMAGQYGQRGFNHQLDSIDGVDLVGIPTNRYAVKTTSEFTLYVVVYIIISILVLFMIYLTFQRVVLVNFRTLTSQFRKNFHDQEGVELLQKVEHGDEIEEMIEGMEGLSQHLFETDRRLKEYTADLEREVARRTEQLSLENDTHKKDLTMLVSVLHALKLSRNRPELWRNSLPLLADRFLLVRASYICTFSNHQDFTWPDQARPPELPEDYVQLLLQPRIQFIDNRVFIPVGSGDDNIDGLLFLERPAGFPFTDDEAEMLTAVGRQLGIAAENLTALDSILSQTNNLQTIFEGIPDPLLLLDTNGTIIMANRAANRLMEELACQEGEGKRMIDCLLQSGTIDSAVDEGAVSQAGVETTREIETANGRSFIVNTIGLAKEENRAARIVVAIREDTDRKKMLRKFVQAEKLGTVGKLAAGLAHELNNPLGVILCYAELLKKSLSNEQHQADIDVIIKHTSQAQAVLLDLLNFARPKVSTHRKTVVGDVAESVIGVFKIQAAKKGATISCHREDEGMAVRVEPQVIEHIVLNLLINALDALPANEGTITVTIDGDRDRNGLRLSVADNGDGIDPAVLPSIFDPFFTTKDVNKGTGLGLAIIYGYMHELGGTIEAKNRPEGGAVFELYFPAAPGA</sequence>
<proteinExistence type="predicted"/>
<evidence type="ECO:0000256" key="6">
    <source>
        <dbReference type="ARBA" id="ARBA00022777"/>
    </source>
</evidence>
<evidence type="ECO:0000256" key="7">
    <source>
        <dbReference type="ARBA" id="ARBA00022840"/>
    </source>
</evidence>
<dbReference type="PRINTS" id="PR00344">
    <property type="entry name" value="BCTRLSENSOR"/>
</dbReference>
<dbReference type="SUPFAM" id="SSF47384">
    <property type="entry name" value="Homodimeric domain of signal transducing histidine kinase"/>
    <property type="match status" value="1"/>
</dbReference>
<dbReference type="Pfam" id="PF11845">
    <property type="entry name" value="Tll0287-like"/>
    <property type="match status" value="1"/>
</dbReference>
<reference evidence="12 13" key="1">
    <citation type="submission" date="2016-12" db="EMBL/GenBank/DDBJ databases">
        <authorList>
            <person name="Song W.-J."/>
            <person name="Kurnit D.M."/>
        </authorList>
    </citation>
    <scope>NUCLEOTIDE SEQUENCE [LARGE SCALE GENOMIC DNA]</scope>
    <source>
        <strain evidence="12 13">DSM 18488</strain>
    </source>
</reference>
<dbReference type="SMART" id="SM00387">
    <property type="entry name" value="HATPase_c"/>
    <property type="match status" value="1"/>
</dbReference>
<keyword evidence="9" id="KW-0472">Membrane</keyword>
<evidence type="ECO:0000256" key="5">
    <source>
        <dbReference type="ARBA" id="ARBA00022741"/>
    </source>
</evidence>
<comment type="catalytic activity">
    <reaction evidence="1">
        <text>ATP + protein L-histidine = ADP + protein N-phospho-L-histidine.</text>
        <dbReference type="EC" id="2.7.13.3"/>
    </reaction>
</comment>
<dbReference type="InterPro" id="IPR036097">
    <property type="entry name" value="HisK_dim/P_sf"/>
</dbReference>
<dbReference type="InterPro" id="IPR036890">
    <property type="entry name" value="HATPase_C_sf"/>
</dbReference>
<keyword evidence="13" id="KW-1185">Reference proteome</keyword>
<evidence type="ECO:0000259" key="10">
    <source>
        <dbReference type="PROSITE" id="PS50109"/>
    </source>
</evidence>
<dbReference type="STRING" id="1121416.SAMN02745220_02863"/>
<evidence type="ECO:0000313" key="13">
    <source>
        <dbReference type="Proteomes" id="UP000184603"/>
    </source>
</evidence>
<dbReference type="InterPro" id="IPR005467">
    <property type="entry name" value="His_kinase_dom"/>
</dbReference>
<dbReference type="CDD" id="cd00082">
    <property type="entry name" value="HisKA"/>
    <property type="match status" value="1"/>
</dbReference>
<dbReference type="InterPro" id="IPR000014">
    <property type="entry name" value="PAS"/>
</dbReference>
<dbReference type="SUPFAM" id="SSF55781">
    <property type="entry name" value="GAF domain-like"/>
    <property type="match status" value="1"/>
</dbReference>
<feature type="transmembrane region" description="Helical" evidence="9">
    <location>
        <begin position="214"/>
        <end position="236"/>
    </location>
</feature>
<dbReference type="InterPro" id="IPR003661">
    <property type="entry name" value="HisK_dim/P_dom"/>
</dbReference>
<keyword evidence="8" id="KW-0902">Two-component regulatory system</keyword>
<evidence type="ECO:0000256" key="4">
    <source>
        <dbReference type="ARBA" id="ARBA00022679"/>
    </source>
</evidence>
<dbReference type="Pfam" id="PF02518">
    <property type="entry name" value="HATPase_c"/>
    <property type="match status" value="1"/>
</dbReference>
<protein>
    <recommendedName>
        <fullName evidence="2">histidine kinase</fullName>
        <ecNumber evidence="2">2.7.13.3</ecNumber>
    </recommendedName>
</protein>
<keyword evidence="5" id="KW-0547">Nucleotide-binding</keyword>
<feature type="transmembrane region" description="Helical" evidence="9">
    <location>
        <begin position="13"/>
        <end position="35"/>
    </location>
</feature>
<evidence type="ECO:0000256" key="2">
    <source>
        <dbReference type="ARBA" id="ARBA00012438"/>
    </source>
</evidence>
<dbReference type="InterPro" id="IPR003594">
    <property type="entry name" value="HATPase_dom"/>
</dbReference>
<accession>A0A1M7YA60</accession>
<dbReference type="PANTHER" id="PTHR43065">
    <property type="entry name" value="SENSOR HISTIDINE KINASE"/>
    <property type="match status" value="1"/>
</dbReference>
<dbReference type="Pfam" id="PF00512">
    <property type="entry name" value="HisKA"/>
    <property type="match status" value="1"/>
</dbReference>
<dbReference type="Pfam" id="PF13188">
    <property type="entry name" value="PAS_8"/>
    <property type="match status" value="1"/>
</dbReference>
<keyword evidence="6" id="KW-0418">Kinase</keyword>
<dbReference type="PROSITE" id="PS50112">
    <property type="entry name" value="PAS"/>
    <property type="match status" value="1"/>
</dbReference>
<name>A0A1M7YA60_9BACT</name>
<evidence type="ECO:0000256" key="8">
    <source>
        <dbReference type="ARBA" id="ARBA00023012"/>
    </source>
</evidence>
<dbReference type="InterPro" id="IPR004358">
    <property type="entry name" value="Sig_transdc_His_kin-like_C"/>
</dbReference>
<evidence type="ECO:0000256" key="9">
    <source>
        <dbReference type="SAM" id="Phobius"/>
    </source>
</evidence>
<dbReference type="GO" id="GO:0005524">
    <property type="term" value="F:ATP binding"/>
    <property type="evidence" value="ECO:0007669"/>
    <property type="project" value="UniProtKB-KW"/>
</dbReference>
<organism evidence="12 13">
    <name type="scientific">Desulfopila aestuarii DSM 18488</name>
    <dbReference type="NCBI Taxonomy" id="1121416"/>
    <lineage>
        <taxon>Bacteria</taxon>
        <taxon>Pseudomonadati</taxon>
        <taxon>Thermodesulfobacteriota</taxon>
        <taxon>Desulfobulbia</taxon>
        <taxon>Desulfobulbales</taxon>
        <taxon>Desulfocapsaceae</taxon>
        <taxon>Desulfopila</taxon>
    </lineage>
</organism>